<feature type="repeat" description="WD" evidence="7">
    <location>
        <begin position="368"/>
        <end position="401"/>
    </location>
</feature>
<accession>A0A5N6M1D4</accession>
<comment type="similarity">
    <text evidence="2">Belongs to the WD repeat RBAP46/RBAP48/MSI1 family.</text>
</comment>
<dbReference type="Proteomes" id="UP000326396">
    <property type="component" value="Linkage Group LG7"/>
</dbReference>
<comment type="subcellular location">
    <subcellularLocation>
        <location evidence="1">Nucleus</location>
    </subcellularLocation>
</comment>
<proteinExistence type="inferred from homology"/>
<protein>
    <recommendedName>
        <fullName evidence="8">Histone-binding protein RBBP4-like N-terminal domain-containing protein</fullName>
    </recommendedName>
</protein>
<dbReference type="AlphaFoldDB" id="A0A5N6M1D4"/>
<dbReference type="InterPro" id="IPR050459">
    <property type="entry name" value="WD_repeat_RBAP46/RBAP48/MSI1"/>
</dbReference>
<dbReference type="PROSITE" id="PS50082">
    <property type="entry name" value="WD_REPEATS_2"/>
    <property type="match status" value="4"/>
</dbReference>
<feature type="domain" description="Histone-binding protein RBBP4-like N-terminal" evidence="8">
    <location>
        <begin position="25"/>
        <end position="94"/>
    </location>
</feature>
<reference evidence="9 10" key="1">
    <citation type="submission" date="2019-05" db="EMBL/GenBank/DDBJ databases">
        <title>Mikania micrantha, genome provides insights into the molecular mechanism of rapid growth.</title>
        <authorList>
            <person name="Liu B."/>
        </authorList>
    </citation>
    <scope>NUCLEOTIDE SEQUENCE [LARGE SCALE GENOMIC DNA]</scope>
    <source>
        <strain evidence="9">NLD-2019</strain>
        <tissue evidence="9">Leaf</tissue>
    </source>
</reference>
<evidence type="ECO:0000256" key="6">
    <source>
        <dbReference type="ARBA" id="ARBA00023242"/>
    </source>
</evidence>
<evidence type="ECO:0000256" key="1">
    <source>
        <dbReference type="ARBA" id="ARBA00004123"/>
    </source>
</evidence>
<keyword evidence="3 7" id="KW-0853">WD repeat</keyword>
<dbReference type="Gene3D" id="2.130.10.10">
    <property type="entry name" value="YVTN repeat-like/Quinoprotein amine dehydrogenase"/>
    <property type="match status" value="1"/>
</dbReference>
<dbReference type="GO" id="GO:0005634">
    <property type="term" value="C:nucleus"/>
    <property type="evidence" value="ECO:0007669"/>
    <property type="project" value="UniProtKB-SubCell"/>
</dbReference>
<dbReference type="PANTHER" id="PTHR22850">
    <property type="entry name" value="WD40 REPEAT FAMILY"/>
    <property type="match status" value="1"/>
</dbReference>
<gene>
    <name evidence="9" type="ORF">E3N88_35256</name>
</gene>
<dbReference type="SUPFAM" id="SSF50978">
    <property type="entry name" value="WD40 repeat-like"/>
    <property type="match status" value="1"/>
</dbReference>
<keyword evidence="6" id="KW-0539">Nucleus</keyword>
<dbReference type="InterPro" id="IPR015943">
    <property type="entry name" value="WD40/YVTN_repeat-like_dom_sf"/>
</dbReference>
<evidence type="ECO:0000259" key="8">
    <source>
        <dbReference type="Pfam" id="PF12265"/>
    </source>
</evidence>
<sequence length="408" mass="46640">MIKSEESTIDIEETRGEIVERLINDEYKYWKSSTPFLYDLLISHAFEWPSLTVEWLPFCVQLSNAPYSIQRVILGTRTTNGEPNYLIIAQVKLPLLDDYAYDEEYGEGCDDFKIEVLQQIHHDGEVQRARHMPQDPFIIASKTLSSGVHIFDYRNHPAKPPFSGTSIPDVRLVGHCGGGFGLSWSTINRGFLLSGSKDAKICLWDINQTPLNKAIDALQTFEAHRDCVEDVAWHSKHNYLFGSCGVDRYLHIYDLRTPCFIRPVQSLKAHQNKINCLSFNPFNEWLMATGSSDNTVKFLDLRKFSAPIHTFNHHKDEVVQIGWSPHYENILASSCAGRRLMIWDTDRIGLEQSANNSEDGPPELLFIHGGHTDRIPDFSWNPTEDWVIASVSDNILQVWQMGDHIYSN</sequence>
<feature type="repeat" description="WD" evidence="7">
    <location>
        <begin position="311"/>
        <end position="344"/>
    </location>
</feature>
<dbReference type="PROSITE" id="PS50294">
    <property type="entry name" value="WD_REPEATS_REGION"/>
    <property type="match status" value="1"/>
</dbReference>
<dbReference type="GO" id="GO:0006325">
    <property type="term" value="P:chromatin organization"/>
    <property type="evidence" value="ECO:0007669"/>
    <property type="project" value="UniProtKB-KW"/>
</dbReference>
<dbReference type="InterPro" id="IPR001680">
    <property type="entry name" value="WD40_rpt"/>
</dbReference>
<evidence type="ECO:0000313" key="10">
    <source>
        <dbReference type="Proteomes" id="UP000326396"/>
    </source>
</evidence>
<dbReference type="EMBL" id="SZYD01000017">
    <property type="protein sequence ID" value="KAD3067376.1"/>
    <property type="molecule type" value="Genomic_DNA"/>
</dbReference>
<comment type="caution">
    <text evidence="9">The sequence shown here is derived from an EMBL/GenBank/DDBJ whole genome shotgun (WGS) entry which is preliminary data.</text>
</comment>
<organism evidence="9 10">
    <name type="scientific">Mikania micrantha</name>
    <name type="common">bitter vine</name>
    <dbReference type="NCBI Taxonomy" id="192012"/>
    <lineage>
        <taxon>Eukaryota</taxon>
        <taxon>Viridiplantae</taxon>
        <taxon>Streptophyta</taxon>
        <taxon>Embryophyta</taxon>
        <taxon>Tracheophyta</taxon>
        <taxon>Spermatophyta</taxon>
        <taxon>Magnoliopsida</taxon>
        <taxon>eudicotyledons</taxon>
        <taxon>Gunneridae</taxon>
        <taxon>Pentapetalae</taxon>
        <taxon>asterids</taxon>
        <taxon>campanulids</taxon>
        <taxon>Asterales</taxon>
        <taxon>Asteraceae</taxon>
        <taxon>Asteroideae</taxon>
        <taxon>Heliantheae alliance</taxon>
        <taxon>Eupatorieae</taxon>
        <taxon>Mikania</taxon>
    </lineage>
</organism>
<keyword evidence="10" id="KW-1185">Reference proteome</keyword>
<keyword evidence="5" id="KW-0156">Chromatin regulator</keyword>
<dbReference type="InterPro" id="IPR022052">
    <property type="entry name" value="Histone-bd_RBBP4-like_N"/>
</dbReference>
<evidence type="ECO:0000256" key="2">
    <source>
        <dbReference type="ARBA" id="ARBA00009341"/>
    </source>
</evidence>
<dbReference type="InterPro" id="IPR019775">
    <property type="entry name" value="WD40_repeat_CS"/>
</dbReference>
<feature type="repeat" description="WD" evidence="7">
    <location>
        <begin position="267"/>
        <end position="302"/>
    </location>
</feature>
<dbReference type="SMART" id="SM00320">
    <property type="entry name" value="WD40"/>
    <property type="match status" value="6"/>
</dbReference>
<evidence type="ECO:0000256" key="3">
    <source>
        <dbReference type="ARBA" id="ARBA00022574"/>
    </source>
</evidence>
<evidence type="ECO:0000313" key="9">
    <source>
        <dbReference type="EMBL" id="KAD3067376.1"/>
    </source>
</evidence>
<evidence type="ECO:0000256" key="4">
    <source>
        <dbReference type="ARBA" id="ARBA00022737"/>
    </source>
</evidence>
<keyword evidence="4" id="KW-0677">Repeat</keyword>
<name>A0A5N6M1D4_9ASTR</name>
<dbReference type="OrthoDB" id="1465292at2759"/>
<evidence type="ECO:0000256" key="5">
    <source>
        <dbReference type="ARBA" id="ARBA00022853"/>
    </source>
</evidence>
<dbReference type="InterPro" id="IPR036322">
    <property type="entry name" value="WD40_repeat_dom_sf"/>
</dbReference>
<dbReference type="Pfam" id="PF00400">
    <property type="entry name" value="WD40"/>
    <property type="match status" value="4"/>
</dbReference>
<dbReference type="Pfam" id="PF12265">
    <property type="entry name" value="CAF1C_H4-bd"/>
    <property type="match status" value="1"/>
</dbReference>
<evidence type="ECO:0000256" key="7">
    <source>
        <dbReference type="PROSITE-ProRule" id="PRU00221"/>
    </source>
</evidence>
<feature type="repeat" description="WD" evidence="7">
    <location>
        <begin position="172"/>
        <end position="214"/>
    </location>
</feature>
<dbReference type="PROSITE" id="PS00678">
    <property type="entry name" value="WD_REPEATS_1"/>
    <property type="match status" value="1"/>
</dbReference>